<evidence type="ECO:0000256" key="4">
    <source>
        <dbReference type="ARBA" id="ARBA00012925"/>
    </source>
</evidence>
<dbReference type="InterPro" id="IPR018338">
    <property type="entry name" value="Carbonic_anhydrase_a-class_CS"/>
</dbReference>
<gene>
    <name evidence="12" type="ORF">CEUSTIGMA_g1303.t1</name>
</gene>
<evidence type="ECO:0000313" key="12">
    <source>
        <dbReference type="EMBL" id="GAX73853.1"/>
    </source>
</evidence>
<comment type="catalytic activity">
    <reaction evidence="8 9">
        <text>hydrogencarbonate + H(+) = CO2 + H2O</text>
        <dbReference type="Rhea" id="RHEA:10748"/>
        <dbReference type="ChEBI" id="CHEBI:15377"/>
        <dbReference type="ChEBI" id="CHEBI:15378"/>
        <dbReference type="ChEBI" id="CHEBI:16526"/>
        <dbReference type="ChEBI" id="CHEBI:17544"/>
        <dbReference type="EC" id="4.2.1.1"/>
    </reaction>
</comment>
<dbReference type="InterPro" id="IPR041891">
    <property type="entry name" value="Alpha_CA_prokaryot-like"/>
</dbReference>
<dbReference type="InterPro" id="IPR023561">
    <property type="entry name" value="Carbonic_anhydrase_a-class"/>
</dbReference>
<evidence type="ECO:0000256" key="3">
    <source>
        <dbReference type="ARBA" id="ARBA00010718"/>
    </source>
</evidence>
<evidence type="ECO:0000256" key="1">
    <source>
        <dbReference type="ARBA" id="ARBA00001947"/>
    </source>
</evidence>
<dbReference type="AlphaFoldDB" id="A0A250WSQ4"/>
<dbReference type="GO" id="GO:0008270">
    <property type="term" value="F:zinc ion binding"/>
    <property type="evidence" value="ECO:0007669"/>
    <property type="project" value="UniProtKB-UniRule"/>
</dbReference>
<keyword evidence="13" id="KW-1185">Reference proteome</keyword>
<feature type="region of interest" description="Disordered" evidence="10">
    <location>
        <begin position="28"/>
        <end position="65"/>
    </location>
</feature>
<evidence type="ECO:0000313" key="13">
    <source>
        <dbReference type="Proteomes" id="UP000232323"/>
    </source>
</evidence>
<dbReference type="Gene3D" id="3.10.200.10">
    <property type="entry name" value="Alpha carbonic anhydrase"/>
    <property type="match status" value="1"/>
</dbReference>
<dbReference type="Pfam" id="PF00194">
    <property type="entry name" value="Carb_anhydrase"/>
    <property type="match status" value="1"/>
</dbReference>
<keyword evidence="5 9" id="KW-0479">Metal-binding</keyword>
<organism evidence="12 13">
    <name type="scientific">Chlamydomonas eustigma</name>
    <dbReference type="NCBI Taxonomy" id="1157962"/>
    <lineage>
        <taxon>Eukaryota</taxon>
        <taxon>Viridiplantae</taxon>
        <taxon>Chlorophyta</taxon>
        <taxon>core chlorophytes</taxon>
        <taxon>Chlorophyceae</taxon>
        <taxon>CS clade</taxon>
        <taxon>Chlamydomonadales</taxon>
        <taxon>Chlamydomonadaceae</taxon>
        <taxon>Chlamydomonas</taxon>
    </lineage>
</organism>
<comment type="caution">
    <text evidence="12">The sequence shown here is derived from an EMBL/GenBank/DDBJ whole genome shotgun (WGS) entry which is preliminary data.</text>
</comment>
<proteinExistence type="inferred from homology"/>
<dbReference type="GO" id="GO:0004089">
    <property type="term" value="F:carbonate dehydratase activity"/>
    <property type="evidence" value="ECO:0007669"/>
    <property type="project" value="UniProtKB-UniRule"/>
</dbReference>
<keyword evidence="7 9" id="KW-0456">Lyase</keyword>
<dbReference type="EC" id="4.2.1.1" evidence="4 9"/>
<evidence type="ECO:0000256" key="2">
    <source>
        <dbReference type="ARBA" id="ARBA00002904"/>
    </source>
</evidence>
<feature type="domain" description="Alpha-carbonic anhydrase" evidence="11">
    <location>
        <begin position="99"/>
        <end position="352"/>
    </location>
</feature>
<evidence type="ECO:0000256" key="5">
    <source>
        <dbReference type="ARBA" id="ARBA00022723"/>
    </source>
</evidence>
<evidence type="ECO:0000256" key="10">
    <source>
        <dbReference type="SAM" id="MobiDB-lite"/>
    </source>
</evidence>
<sequence>MTPMLHKNSQTTKSLSRQWVDARKIPRAVSGSSHPAHRGLHVPQQSTSLNESEQTSAENEGQFRPSRRKLINMSLSTISTFAFATCACCSNVAGEAKASEWTYSPDTSGPYSWPGVCTVGQQQSPVNLLLSDTVHLNSPKYKDLVFQYDAPVDANLINTGHGSMQVNFGKGKTCVINDQTYDLLQYHFHTPSEHAMDGQRFDMEVHLVHKSQTTGNLAVVGVMLTTDLPLGNDKARENPCLANCLKMSTNLVPGVVAPVPQPKLTVDPLKLLPKSRVTKKKTSAYRPYLHYPGSLTTPPCSESVDWFVMVDPMSVSEAQVLSFMKFAGSRKTLGQNSRPIQPFLGRAFDYNL</sequence>
<dbReference type="SMART" id="SM01057">
    <property type="entry name" value="Carb_anhydrase"/>
    <property type="match status" value="1"/>
</dbReference>
<dbReference type="PANTHER" id="PTHR18952:SF265">
    <property type="entry name" value="CARBONIC ANHYDRASE"/>
    <property type="match status" value="1"/>
</dbReference>
<evidence type="ECO:0000256" key="8">
    <source>
        <dbReference type="ARBA" id="ARBA00048348"/>
    </source>
</evidence>
<reference evidence="12 13" key="1">
    <citation type="submission" date="2017-08" db="EMBL/GenBank/DDBJ databases">
        <title>Acidophilic green algal genome provides insights into adaptation to an acidic environment.</title>
        <authorList>
            <person name="Hirooka S."/>
            <person name="Hirose Y."/>
            <person name="Kanesaki Y."/>
            <person name="Higuchi S."/>
            <person name="Fujiwara T."/>
            <person name="Onuma R."/>
            <person name="Era A."/>
            <person name="Ohbayashi R."/>
            <person name="Uzuka A."/>
            <person name="Nozaki H."/>
            <person name="Yoshikawa H."/>
            <person name="Miyagishima S.Y."/>
        </authorList>
    </citation>
    <scope>NUCLEOTIDE SEQUENCE [LARGE SCALE GENOMIC DNA]</scope>
    <source>
        <strain evidence="12 13">NIES-2499</strain>
    </source>
</reference>
<dbReference type="PROSITE" id="PS51144">
    <property type="entry name" value="ALPHA_CA_2"/>
    <property type="match status" value="1"/>
</dbReference>
<evidence type="ECO:0000256" key="6">
    <source>
        <dbReference type="ARBA" id="ARBA00022833"/>
    </source>
</evidence>
<dbReference type="EMBL" id="BEGY01000005">
    <property type="protein sequence ID" value="GAX73853.1"/>
    <property type="molecule type" value="Genomic_DNA"/>
</dbReference>
<dbReference type="Proteomes" id="UP000232323">
    <property type="component" value="Unassembled WGS sequence"/>
</dbReference>
<dbReference type="CDD" id="cd03124">
    <property type="entry name" value="alpha_CA_prokaryotic_like"/>
    <property type="match status" value="1"/>
</dbReference>
<comment type="cofactor">
    <cofactor evidence="1 9">
        <name>Zn(2+)</name>
        <dbReference type="ChEBI" id="CHEBI:29105"/>
    </cofactor>
</comment>
<evidence type="ECO:0000259" key="11">
    <source>
        <dbReference type="PROSITE" id="PS51144"/>
    </source>
</evidence>
<dbReference type="InterPro" id="IPR001148">
    <property type="entry name" value="CA_dom"/>
</dbReference>
<dbReference type="STRING" id="1157962.A0A250WSQ4"/>
<dbReference type="SMR" id="A0A250WSQ4"/>
<evidence type="ECO:0000256" key="7">
    <source>
        <dbReference type="ARBA" id="ARBA00023239"/>
    </source>
</evidence>
<keyword evidence="6 9" id="KW-0862">Zinc</keyword>
<comment type="similarity">
    <text evidence="3 9">Belongs to the alpha-carbonic anhydrase family.</text>
</comment>
<accession>A0A250WSQ4</accession>
<dbReference type="SUPFAM" id="SSF51069">
    <property type="entry name" value="Carbonic anhydrase"/>
    <property type="match status" value="1"/>
</dbReference>
<protein>
    <recommendedName>
        <fullName evidence="4 9">Carbonic anhydrase</fullName>
        <ecNumber evidence="4 9">4.2.1.1</ecNumber>
    </recommendedName>
</protein>
<feature type="compositionally biased region" description="Polar residues" evidence="10">
    <location>
        <begin position="43"/>
        <end position="59"/>
    </location>
</feature>
<name>A0A250WSQ4_9CHLO</name>
<dbReference type="PANTHER" id="PTHR18952">
    <property type="entry name" value="CARBONIC ANHYDRASE"/>
    <property type="match status" value="1"/>
</dbReference>
<evidence type="ECO:0000256" key="9">
    <source>
        <dbReference type="RuleBase" id="RU367011"/>
    </source>
</evidence>
<dbReference type="InterPro" id="IPR036398">
    <property type="entry name" value="CA_dom_sf"/>
</dbReference>
<dbReference type="OrthoDB" id="429145at2759"/>
<comment type="function">
    <text evidence="2 9">Reversible hydration of carbon dioxide.</text>
</comment>
<dbReference type="PROSITE" id="PS00162">
    <property type="entry name" value="ALPHA_CA_1"/>
    <property type="match status" value="1"/>
</dbReference>